<dbReference type="CDD" id="cd00121">
    <property type="entry name" value="MATH"/>
    <property type="match status" value="1"/>
</dbReference>
<feature type="domain" description="USP" evidence="6">
    <location>
        <begin position="450"/>
        <end position="539"/>
    </location>
</feature>
<evidence type="ECO:0000259" key="6">
    <source>
        <dbReference type="PROSITE" id="PS50235"/>
    </source>
</evidence>
<proteinExistence type="inferred from homology"/>
<feature type="region of interest" description="Disordered" evidence="5">
    <location>
        <begin position="146"/>
        <end position="183"/>
    </location>
</feature>
<dbReference type="InterPro" id="IPR001394">
    <property type="entry name" value="Peptidase_C19_UCH"/>
</dbReference>
<dbReference type="Proteomes" id="UP000887578">
    <property type="component" value="Unplaced"/>
</dbReference>
<dbReference type="InterPro" id="IPR002083">
    <property type="entry name" value="MATH/TRAF_dom"/>
</dbReference>
<protein>
    <recommendedName>
        <fullName evidence="2">Ubiquitin carboxyl-terminal hydrolase 7</fullName>
    </recommendedName>
    <alternativeName>
        <fullName evidence="4">Ubiquitin thioesterase 7</fullName>
    </alternativeName>
    <alternativeName>
        <fullName evidence="3">Ubiquitin-specific-processing protease 7</fullName>
    </alternativeName>
</protein>
<evidence type="ECO:0000256" key="4">
    <source>
        <dbReference type="ARBA" id="ARBA00031508"/>
    </source>
</evidence>
<dbReference type="WBParaSite" id="PDA_v2.g6476.t1">
    <property type="protein sequence ID" value="PDA_v2.g6476.t1"/>
    <property type="gene ID" value="PDA_v2.g6476"/>
</dbReference>
<sequence length="539" mass="61962">MQANKILKQFFLRNPFEFPRQQEEDGQTPDPEMMHFKASQQLLNPNEFTPSSVEDAIKNVPTLEDVLEAISSLQKDESYKENSTIEEATEAIEGNLLNIIKDVVEKNAEETLDDSPQQNQLNDSHSDINKYLATIKSCSITNSTEDISQYNPLNEDNNDDEDDDRNEFKVDKQIDPPDDCNDPFKPQFYTSRGLVVPMNVLEEFSDCGYTYQSIHKNFGSGYYNGYGNSGDSQEEDYETSSCDDEDKQQYQYEKVTLYHGTKQGYEGIYSDDDEQRSESSNGDMKTILQGNDEEFENENYEAEMPVLLNVQGNLNKSCMVDENGILRFGILYIFGGFQNNADDKFLSEIVTVYNSEWRVIIQISKNGQLKKLKMFVECMSRGSNSLRINYPCHVKLSSHKFNNVIDMEREYYHVFDGTSDYGFSQFGHVSLNDNVRWFQASVNVLGRAPCGLVNLTTLCYMNVILQSLFALTAFRRIILKADVQNEVVRALQKLFISMQFGQIPCDSKNVFFSTKWAKQENSFHQQDIEEYELLFCLVI</sequence>
<feature type="compositionally biased region" description="Basic and acidic residues" evidence="5">
    <location>
        <begin position="166"/>
        <end position="175"/>
    </location>
</feature>
<dbReference type="PROSITE" id="PS50235">
    <property type="entry name" value="USP_3"/>
    <property type="match status" value="1"/>
</dbReference>
<comment type="similarity">
    <text evidence="1">Belongs to the peptidase C19 family.</text>
</comment>
<evidence type="ECO:0000256" key="3">
    <source>
        <dbReference type="ARBA" id="ARBA00031500"/>
    </source>
</evidence>
<dbReference type="InterPro" id="IPR050164">
    <property type="entry name" value="Peptidase_C19"/>
</dbReference>
<evidence type="ECO:0000256" key="5">
    <source>
        <dbReference type="SAM" id="MobiDB-lite"/>
    </source>
</evidence>
<dbReference type="Gene3D" id="3.90.70.10">
    <property type="entry name" value="Cysteine proteinases"/>
    <property type="match status" value="1"/>
</dbReference>
<dbReference type="GO" id="GO:0005829">
    <property type="term" value="C:cytosol"/>
    <property type="evidence" value="ECO:0007669"/>
    <property type="project" value="TreeGrafter"/>
</dbReference>
<name>A0A914QRE6_9BILA</name>
<evidence type="ECO:0000256" key="1">
    <source>
        <dbReference type="ARBA" id="ARBA00009085"/>
    </source>
</evidence>
<evidence type="ECO:0000313" key="7">
    <source>
        <dbReference type="Proteomes" id="UP000887578"/>
    </source>
</evidence>
<dbReference type="GO" id="GO:0004843">
    <property type="term" value="F:cysteine-type deubiquitinase activity"/>
    <property type="evidence" value="ECO:0007669"/>
    <property type="project" value="InterPro"/>
</dbReference>
<evidence type="ECO:0000313" key="8">
    <source>
        <dbReference type="WBParaSite" id="PDA_v2.g6476.t1"/>
    </source>
</evidence>
<dbReference type="InterPro" id="IPR028889">
    <property type="entry name" value="USP"/>
</dbReference>
<dbReference type="GO" id="GO:0016579">
    <property type="term" value="P:protein deubiquitination"/>
    <property type="evidence" value="ECO:0007669"/>
    <property type="project" value="InterPro"/>
</dbReference>
<reference evidence="8" key="1">
    <citation type="submission" date="2022-11" db="UniProtKB">
        <authorList>
            <consortium name="WormBaseParasite"/>
        </authorList>
    </citation>
    <scope>IDENTIFICATION</scope>
</reference>
<dbReference type="AlphaFoldDB" id="A0A914QRE6"/>
<feature type="compositionally biased region" description="Acidic residues" evidence="5">
    <location>
        <begin position="156"/>
        <end position="165"/>
    </location>
</feature>
<dbReference type="Pfam" id="PF00443">
    <property type="entry name" value="UCH"/>
    <property type="match status" value="1"/>
</dbReference>
<keyword evidence="7" id="KW-1185">Reference proteome</keyword>
<organism evidence="7 8">
    <name type="scientific">Panagrolaimus davidi</name>
    <dbReference type="NCBI Taxonomy" id="227884"/>
    <lineage>
        <taxon>Eukaryota</taxon>
        <taxon>Metazoa</taxon>
        <taxon>Ecdysozoa</taxon>
        <taxon>Nematoda</taxon>
        <taxon>Chromadorea</taxon>
        <taxon>Rhabditida</taxon>
        <taxon>Tylenchina</taxon>
        <taxon>Panagrolaimomorpha</taxon>
        <taxon>Panagrolaimoidea</taxon>
        <taxon>Panagrolaimidae</taxon>
        <taxon>Panagrolaimus</taxon>
    </lineage>
</organism>
<dbReference type="PANTHER" id="PTHR24006">
    <property type="entry name" value="UBIQUITIN CARBOXYL-TERMINAL HYDROLASE"/>
    <property type="match status" value="1"/>
</dbReference>
<dbReference type="InterPro" id="IPR038765">
    <property type="entry name" value="Papain-like_cys_pep_sf"/>
</dbReference>
<accession>A0A914QRE6</accession>
<dbReference type="SUPFAM" id="SSF54001">
    <property type="entry name" value="Cysteine proteinases"/>
    <property type="match status" value="1"/>
</dbReference>
<feature type="region of interest" description="Disordered" evidence="5">
    <location>
        <begin position="265"/>
        <end position="286"/>
    </location>
</feature>
<evidence type="ECO:0000256" key="2">
    <source>
        <dbReference type="ARBA" id="ARBA00021393"/>
    </source>
</evidence>
<dbReference type="GO" id="GO:0005634">
    <property type="term" value="C:nucleus"/>
    <property type="evidence" value="ECO:0007669"/>
    <property type="project" value="TreeGrafter"/>
</dbReference>